<evidence type="ECO:0000256" key="7">
    <source>
        <dbReference type="ARBA" id="ARBA00013147"/>
    </source>
</evidence>
<evidence type="ECO:0000256" key="2">
    <source>
        <dbReference type="ARBA" id="ARBA00002364"/>
    </source>
</evidence>
<dbReference type="InterPro" id="IPR008242">
    <property type="entry name" value="Chor_mutase/pphenate_deHydtase"/>
</dbReference>
<dbReference type="UniPathway" id="UPA00120">
    <property type="reaction ID" value="UER00203"/>
</dbReference>
<dbReference type="InterPro" id="IPR002912">
    <property type="entry name" value="ACT_dom"/>
</dbReference>
<feature type="site" description="Essential for prephenate dehydratase activity" evidence="19">
    <location>
        <position position="264"/>
    </location>
</feature>
<dbReference type="PROSITE" id="PS51171">
    <property type="entry name" value="PREPHENATE_DEHYDR_3"/>
    <property type="match status" value="1"/>
</dbReference>
<evidence type="ECO:0000256" key="12">
    <source>
        <dbReference type="ARBA" id="ARBA00023222"/>
    </source>
</evidence>
<evidence type="ECO:0000256" key="19">
    <source>
        <dbReference type="PIRSR" id="PIRSR001500-2"/>
    </source>
</evidence>
<reference evidence="23 24" key="1">
    <citation type="submission" date="2017-05" db="EMBL/GenBank/DDBJ databases">
        <title>Complete and WGS of Bordetella genogroups.</title>
        <authorList>
            <person name="Spilker T."/>
            <person name="LiPuma J."/>
        </authorList>
    </citation>
    <scope>NUCLEOTIDE SEQUENCE [LARGE SCALE GENOMIC DNA]</scope>
    <source>
        <strain evidence="23 24">AU7206</strain>
    </source>
</reference>
<comment type="pathway">
    <text evidence="4">Amino-acid biosynthesis; L-phenylalanine biosynthesis; phenylpyruvate from prephenate: step 1/1.</text>
</comment>
<comment type="catalytic activity">
    <reaction evidence="1">
        <text>chorismate = prephenate</text>
        <dbReference type="Rhea" id="RHEA:13897"/>
        <dbReference type="ChEBI" id="CHEBI:29748"/>
        <dbReference type="ChEBI" id="CHEBI:29934"/>
        <dbReference type="EC" id="5.4.99.5"/>
    </reaction>
</comment>
<keyword evidence="10" id="KW-0028">Amino-acid biosynthesis</keyword>
<keyword evidence="15" id="KW-0511">Multifunctional enzyme</keyword>
<dbReference type="Proteomes" id="UP000194161">
    <property type="component" value="Chromosome"/>
</dbReference>
<dbReference type="InterPro" id="IPR002701">
    <property type="entry name" value="CM_II_prokaryot"/>
</dbReference>
<dbReference type="EMBL" id="CP021111">
    <property type="protein sequence ID" value="ARP95740.1"/>
    <property type="molecule type" value="Genomic_DNA"/>
</dbReference>
<evidence type="ECO:0000256" key="17">
    <source>
        <dbReference type="ARBA" id="ARBA00031520"/>
    </source>
</evidence>
<keyword evidence="13" id="KW-0413">Isomerase</keyword>
<evidence type="ECO:0000256" key="6">
    <source>
        <dbReference type="ARBA" id="ARBA00012404"/>
    </source>
</evidence>
<sequence>MDDDTLQSRLRPLRDRIDAIDAQILDLLSERARTAQAVGEVKHEVQADGAVLRPEREAAVIRGLQQKNRGPFPNAGVAAVWTEIMSACRGLERGMTVAYLGPQGSFSEQAALDHFGHSVQRLPCPSFDEVFRAVEAGQADVGMVPVENSTEGAVNRSLDLLLATPLKILGERSLVIRHCLMTRSGGMDGVTTISAHPQALAQCQGWLTRNYPDLERVAAASNSEAARVAAENPAVAAIAGEVAAEPWGLSVVAAGIQDDAQNRTRFVAVGTLQPGPSGRDKTSLILAVPNRAGAVYEMLAPLAASGVSMTRFESRPARTGQWEYYFYIDLQGHRDDPQVAQALATLQSQVAFFKVLGSYPAQQA</sequence>
<dbReference type="OrthoDB" id="9802281at2"/>
<dbReference type="SUPFAM" id="SSF55021">
    <property type="entry name" value="ACT-like"/>
    <property type="match status" value="1"/>
</dbReference>
<evidence type="ECO:0000256" key="9">
    <source>
        <dbReference type="ARBA" id="ARBA00022490"/>
    </source>
</evidence>
<evidence type="ECO:0000256" key="11">
    <source>
        <dbReference type="ARBA" id="ARBA00023141"/>
    </source>
</evidence>
<dbReference type="GO" id="GO:0046417">
    <property type="term" value="P:chorismate metabolic process"/>
    <property type="evidence" value="ECO:0007669"/>
    <property type="project" value="InterPro"/>
</dbReference>
<dbReference type="GO" id="GO:0004106">
    <property type="term" value="F:chorismate mutase activity"/>
    <property type="evidence" value="ECO:0007669"/>
    <property type="project" value="UniProtKB-EC"/>
</dbReference>
<accession>A0A1W6ZF17</accession>
<organism evidence="23 24">
    <name type="scientific">Bordetella genomosp. 13</name>
    <dbReference type="NCBI Taxonomy" id="463040"/>
    <lineage>
        <taxon>Bacteria</taxon>
        <taxon>Pseudomonadati</taxon>
        <taxon>Pseudomonadota</taxon>
        <taxon>Betaproteobacteria</taxon>
        <taxon>Burkholderiales</taxon>
        <taxon>Alcaligenaceae</taxon>
        <taxon>Bordetella</taxon>
    </lineage>
</organism>
<name>A0A1W6ZF17_9BORD</name>
<comment type="function">
    <text evidence="2">Catalyzes the Claisen rearrangement of chorismate to prephenate and the decarboxylation/dehydration of prephenate to phenylpyruvate.</text>
</comment>
<keyword evidence="14" id="KW-0456">Lyase</keyword>
<dbReference type="GO" id="GO:0009094">
    <property type="term" value="P:L-phenylalanine biosynthetic process"/>
    <property type="evidence" value="ECO:0007669"/>
    <property type="project" value="UniProtKB-UniPathway"/>
</dbReference>
<dbReference type="InterPro" id="IPR001086">
    <property type="entry name" value="Preph_deHydtase"/>
</dbReference>
<dbReference type="Gene3D" id="1.20.59.10">
    <property type="entry name" value="Chorismate mutase"/>
    <property type="match status" value="1"/>
</dbReference>
<dbReference type="PROSITE" id="PS00858">
    <property type="entry name" value="PREPHENATE_DEHYDR_2"/>
    <property type="match status" value="1"/>
</dbReference>
<dbReference type="KEGG" id="bgm:CAL15_15970"/>
<gene>
    <name evidence="23" type="ORF">CAL15_15970</name>
</gene>
<evidence type="ECO:0000259" key="21">
    <source>
        <dbReference type="PROSITE" id="PS51171"/>
    </source>
</evidence>
<dbReference type="InterPro" id="IPR018528">
    <property type="entry name" value="Preph_deHydtase_CS"/>
</dbReference>
<dbReference type="CDD" id="cd04905">
    <property type="entry name" value="ACT_CM-PDT"/>
    <property type="match status" value="1"/>
</dbReference>
<evidence type="ECO:0000256" key="8">
    <source>
        <dbReference type="ARBA" id="ARBA00014401"/>
    </source>
</evidence>
<evidence type="ECO:0000259" key="22">
    <source>
        <dbReference type="PROSITE" id="PS51671"/>
    </source>
</evidence>
<dbReference type="STRING" id="463040.CAL15_15970"/>
<evidence type="ECO:0000256" key="1">
    <source>
        <dbReference type="ARBA" id="ARBA00000824"/>
    </source>
</evidence>
<keyword evidence="11" id="KW-0057">Aromatic amino acid biosynthesis</keyword>
<dbReference type="Gene3D" id="3.30.70.260">
    <property type="match status" value="1"/>
</dbReference>
<proteinExistence type="predicted"/>
<dbReference type="SUPFAM" id="SSF48600">
    <property type="entry name" value="Chorismate mutase II"/>
    <property type="match status" value="1"/>
</dbReference>
<dbReference type="PROSITE" id="PS51168">
    <property type="entry name" value="CHORISMATE_MUT_2"/>
    <property type="match status" value="1"/>
</dbReference>
<dbReference type="FunFam" id="3.40.190.10:FF:000029">
    <property type="entry name" value="Chorismate mutase/Prephenate dehydratase"/>
    <property type="match status" value="1"/>
</dbReference>
<comment type="subcellular location">
    <subcellularLocation>
        <location evidence="3">Cytoplasm</location>
    </subcellularLocation>
</comment>
<keyword evidence="12" id="KW-0584">Phenylalanine biosynthesis</keyword>
<dbReference type="InterPro" id="IPR036263">
    <property type="entry name" value="Chorismate_II_sf"/>
</dbReference>
<dbReference type="SMART" id="SM00830">
    <property type="entry name" value="CM_2"/>
    <property type="match status" value="1"/>
</dbReference>
<dbReference type="EC" id="5.4.99.5" evidence="6"/>
<dbReference type="EC" id="4.2.1.51" evidence="7"/>
<evidence type="ECO:0000256" key="4">
    <source>
        <dbReference type="ARBA" id="ARBA00004741"/>
    </source>
</evidence>
<evidence type="ECO:0000256" key="16">
    <source>
        <dbReference type="ARBA" id="ARBA00031175"/>
    </source>
</evidence>
<feature type="domain" description="Chorismate mutase" evidence="20">
    <location>
        <begin position="4"/>
        <end position="96"/>
    </location>
</feature>
<dbReference type="RefSeq" id="WP_086079501.1">
    <property type="nucleotide sequence ID" value="NZ_CP021111.1"/>
</dbReference>
<evidence type="ECO:0000256" key="5">
    <source>
        <dbReference type="ARBA" id="ARBA00004817"/>
    </source>
</evidence>
<evidence type="ECO:0000256" key="18">
    <source>
        <dbReference type="ARBA" id="ARBA00047848"/>
    </source>
</evidence>
<evidence type="ECO:0000313" key="23">
    <source>
        <dbReference type="EMBL" id="ARP95740.1"/>
    </source>
</evidence>
<dbReference type="AlphaFoldDB" id="A0A1W6ZF17"/>
<dbReference type="Gene3D" id="3.40.190.10">
    <property type="entry name" value="Periplasmic binding protein-like II"/>
    <property type="match status" value="2"/>
</dbReference>
<dbReference type="CDD" id="cd13630">
    <property type="entry name" value="PBP2_PDT_1"/>
    <property type="match status" value="1"/>
</dbReference>
<dbReference type="Pfam" id="PF01842">
    <property type="entry name" value="ACT"/>
    <property type="match status" value="1"/>
</dbReference>
<dbReference type="GO" id="GO:0004664">
    <property type="term" value="F:prephenate dehydratase activity"/>
    <property type="evidence" value="ECO:0007669"/>
    <property type="project" value="UniProtKB-EC"/>
</dbReference>
<dbReference type="NCBIfam" id="NF008865">
    <property type="entry name" value="PRK11898.1"/>
    <property type="match status" value="1"/>
</dbReference>
<dbReference type="InterPro" id="IPR045865">
    <property type="entry name" value="ACT-like_dom_sf"/>
</dbReference>
<dbReference type="PROSITE" id="PS51671">
    <property type="entry name" value="ACT"/>
    <property type="match status" value="1"/>
</dbReference>
<dbReference type="NCBIfam" id="TIGR01807">
    <property type="entry name" value="CM_P2"/>
    <property type="match status" value="1"/>
</dbReference>
<dbReference type="UniPathway" id="UPA00121">
    <property type="reaction ID" value="UER00345"/>
</dbReference>
<evidence type="ECO:0000256" key="15">
    <source>
        <dbReference type="ARBA" id="ARBA00023268"/>
    </source>
</evidence>
<evidence type="ECO:0000259" key="20">
    <source>
        <dbReference type="PROSITE" id="PS51168"/>
    </source>
</evidence>
<feature type="domain" description="ACT" evidence="22">
    <location>
        <begin position="283"/>
        <end position="360"/>
    </location>
</feature>
<dbReference type="PANTHER" id="PTHR21022">
    <property type="entry name" value="PREPHENATE DEHYDRATASE P PROTEIN"/>
    <property type="match status" value="1"/>
</dbReference>
<dbReference type="GO" id="GO:0005737">
    <property type="term" value="C:cytoplasm"/>
    <property type="evidence" value="ECO:0007669"/>
    <property type="project" value="UniProtKB-SubCell"/>
</dbReference>
<evidence type="ECO:0000256" key="13">
    <source>
        <dbReference type="ARBA" id="ARBA00023235"/>
    </source>
</evidence>
<dbReference type="SUPFAM" id="SSF53850">
    <property type="entry name" value="Periplasmic binding protein-like II"/>
    <property type="match status" value="1"/>
</dbReference>
<keyword evidence="9" id="KW-0963">Cytoplasm</keyword>
<dbReference type="Pfam" id="PF00800">
    <property type="entry name" value="PDT"/>
    <property type="match status" value="1"/>
</dbReference>
<feature type="domain" description="Prephenate dehydratase" evidence="21">
    <location>
        <begin position="96"/>
        <end position="271"/>
    </location>
</feature>
<dbReference type="Pfam" id="PF01817">
    <property type="entry name" value="CM_2"/>
    <property type="match status" value="1"/>
</dbReference>
<dbReference type="InterPro" id="IPR010957">
    <property type="entry name" value="G/b/e-P-prot_chorismate_mutase"/>
</dbReference>
<dbReference type="InterPro" id="IPR036979">
    <property type="entry name" value="CM_dom_sf"/>
</dbReference>
<dbReference type="PANTHER" id="PTHR21022:SF19">
    <property type="entry name" value="PREPHENATE DEHYDRATASE-RELATED"/>
    <property type="match status" value="1"/>
</dbReference>
<comment type="catalytic activity">
    <reaction evidence="18">
        <text>prephenate + H(+) = 3-phenylpyruvate + CO2 + H2O</text>
        <dbReference type="Rhea" id="RHEA:21648"/>
        <dbReference type="ChEBI" id="CHEBI:15377"/>
        <dbReference type="ChEBI" id="CHEBI:15378"/>
        <dbReference type="ChEBI" id="CHEBI:16526"/>
        <dbReference type="ChEBI" id="CHEBI:18005"/>
        <dbReference type="ChEBI" id="CHEBI:29934"/>
        <dbReference type="EC" id="4.2.1.51"/>
    </reaction>
</comment>
<protein>
    <recommendedName>
        <fullName evidence="8">Bifunctional chorismate mutase/prephenate dehydratase</fullName>
        <ecNumber evidence="7">4.2.1.51</ecNumber>
        <ecNumber evidence="6">5.4.99.5</ecNumber>
    </recommendedName>
    <alternativeName>
        <fullName evidence="17">Chorismate mutase-prephenate dehydratase</fullName>
    </alternativeName>
    <alternativeName>
        <fullName evidence="16">p-protein</fullName>
    </alternativeName>
</protein>
<evidence type="ECO:0000256" key="14">
    <source>
        <dbReference type="ARBA" id="ARBA00023239"/>
    </source>
</evidence>
<keyword evidence="24" id="KW-1185">Reference proteome</keyword>
<dbReference type="FunFam" id="3.30.70.260:FF:000012">
    <property type="entry name" value="Prephenate dehydratase"/>
    <property type="match status" value="1"/>
</dbReference>
<comment type="pathway">
    <text evidence="5">Metabolic intermediate biosynthesis; prephenate biosynthesis; prephenate from chorismate: step 1/1.</text>
</comment>
<evidence type="ECO:0000313" key="24">
    <source>
        <dbReference type="Proteomes" id="UP000194161"/>
    </source>
</evidence>
<dbReference type="PIRSF" id="PIRSF001500">
    <property type="entry name" value="Chor_mut_pdt_Ppr"/>
    <property type="match status" value="1"/>
</dbReference>
<evidence type="ECO:0000256" key="10">
    <source>
        <dbReference type="ARBA" id="ARBA00022605"/>
    </source>
</evidence>
<evidence type="ECO:0000256" key="3">
    <source>
        <dbReference type="ARBA" id="ARBA00004496"/>
    </source>
</evidence>